<dbReference type="AlphaFoldDB" id="A0A0B5AY12"/>
<sequence>MNLTVWQSYQAYVKEHHQSLFDAAPVEELMKDVYKGHRRKRFVAMYLMSLSKEEFDAYYAKRFELGLDKLFNQLISALTYKTEKSPLKQLFVQTLGVTRDMVSESVSNYEIKEIEKDLHAFSFYQTKKLLKSKQKDLLD</sequence>
<evidence type="ECO:0000313" key="2">
    <source>
        <dbReference type="Proteomes" id="UP000031449"/>
    </source>
</evidence>
<gene>
    <name evidence="1" type="ORF">JMA_42700</name>
</gene>
<dbReference type="BioCyc" id="JESP1508404:G14D9-13593-MONOMER"/>
<accession>A0A0B5AY12</accession>
<keyword evidence="2" id="KW-1185">Reference proteome</keyword>
<dbReference type="KEGG" id="jeo:JMA_42700"/>
<keyword evidence="1" id="KW-0614">Plasmid</keyword>
<proteinExistence type="predicted"/>
<organism evidence="1 2">
    <name type="scientific">Jeotgalibacillus malaysiensis</name>
    <dbReference type="NCBI Taxonomy" id="1508404"/>
    <lineage>
        <taxon>Bacteria</taxon>
        <taxon>Bacillati</taxon>
        <taxon>Bacillota</taxon>
        <taxon>Bacilli</taxon>
        <taxon>Bacillales</taxon>
        <taxon>Caryophanaceae</taxon>
        <taxon>Jeotgalibacillus</taxon>
    </lineage>
</organism>
<dbReference type="HOGENOM" id="CLU_1904688_0_0_9"/>
<dbReference type="Proteomes" id="UP000031449">
    <property type="component" value="Plasmid unnamed"/>
</dbReference>
<reference evidence="1 2" key="1">
    <citation type="submission" date="2014-08" db="EMBL/GenBank/DDBJ databases">
        <title>Complete genome of a marine bacteria Jeotgalibacillus malaysiensis.</title>
        <authorList>
            <person name="Yaakop A.S."/>
            <person name="Chan K.-G."/>
            <person name="Goh K.M."/>
        </authorList>
    </citation>
    <scope>NUCLEOTIDE SEQUENCE [LARGE SCALE GENOMIC DNA]</scope>
    <source>
        <strain evidence="1 2">D5</strain>
        <plasmid evidence="2">Plasmid</plasmid>
    </source>
</reference>
<dbReference type="EMBL" id="CP009417">
    <property type="protein sequence ID" value="AJD93587.1"/>
    <property type="molecule type" value="Genomic_DNA"/>
</dbReference>
<geneLocation type="plasmid" evidence="2"/>
<dbReference type="OrthoDB" id="2679881at2"/>
<evidence type="ECO:0000313" key="1">
    <source>
        <dbReference type="EMBL" id="AJD93587.1"/>
    </source>
</evidence>
<protein>
    <submittedName>
        <fullName evidence="1">Uncharacterized protein</fullName>
    </submittedName>
</protein>
<name>A0A0B5AY12_9BACL</name>